<evidence type="ECO:0000313" key="2">
    <source>
        <dbReference type="Proteomes" id="UP000285112"/>
    </source>
</evidence>
<name>A0A419I3L2_9PSEU</name>
<organism evidence="1 2">
    <name type="scientific">Amycolatopsis panacis</name>
    <dbReference type="NCBI Taxonomy" id="2340917"/>
    <lineage>
        <taxon>Bacteria</taxon>
        <taxon>Bacillati</taxon>
        <taxon>Actinomycetota</taxon>
        <taxon>Actinomycetes</taxon>
        <taxon>Pseudonocardiales</taxon>
        <taxon>Pseudonocardiaceae</taxon>
        <taxon>Amycolatopsis</taxon>
    </lineage>
</organism>
<dbReference type="EMBL" id="QZFV01000084">
    <property type="protein sequence ID" value="RJQ84791.1"/>
    <property type="molecule type" value="Genomic_DNA"/>
</dbReference>
<dbReference type="RefSeq" id="WP_120024170.1">
    <property type="nucleotide sequence ID" value="NZ_QZFV01000084.1"/>
</dbReference>
<sequence length="88" mass="9315">MTIEVHIDRVVLHGLDVPPGQSRALGEAVRAELARLLAETPRGTWRASRHARRIDVPGLRLGGHHTVSALGEEIARCLGTGLNAPGGA</sequence>
<proteinExistence type="predicted"/>
<reference evidence="1 2" key="1">
    <citation type="submission" date="2018-09" db="EMBL/GenBank/DDBJ databases">
        <title>YIM PH 21725 draft genome.</title>
        <authorList>
            <person name="Miao C."/>
        </authorList>
    </citation>
    <scope>NUCLEOTIDE SEQUENCE [LARGE SCALE GENOMIC DNA]</scope>
    <source>
        <strain evidence="2">YIM PH21725</strain>
    </source>
</reference>
<evidence type="ECO:0000313" key="1">
    <source>
        <dbReference type="EMBL" id="RJQ84791.1"/>
    </source>
</evidence>
<keyword evidence="2" id="KW-1185">Reference proteome</keyword>
<comment type="caution">
    <text evidence="1">The sequence shown here is derived from an EMBL/GenBank/DDBJ whole genome shotgun (WGS) entry which is preliminary data.</text>
</comment>
<accession>A0A419I3L2</accession>
<dbReference type="Proteomes" id="UP000285112">
    <property type="component" value="Unassembled WGS sequence"/>
</dbReference>
<protein>
    <submittedName>
        <fullName evidence="1">Uncharacterized protein</fullName>
    </submittedName>
</protein>
<dbReference type="AlphaFoldDB" id="A0A419I3L2"/>
<gene>
    <name evidence="1" type="ORF">D5S19_16135</name>
</gene>